<evidence type="ECO:0000313" key="1">
    <source>
        <dbReference type="EMBL" id="GFU32474.1"/>
    </source>
</evidence>
<dbReference type="Proteomes" id="UP000887013">
    <property type="component" value="Unassembled WGS sequence"/>
</dbReference>
<name>A0A8X6QL30_NEPPI</name>
<protein>
    <submittedName>
        <fullName evidence="1">Uncharacterized protein</fullName>
    </submittedName>
</protein>
<evidence type="ECO:0000313" key="2">
    <source>
        <dbReference type="Proteomes" id="UP000887013"/>
    </source>
</evidence>
<accession>A0A8X6QL30</accession>
<dbReference type="OrthoDB" id="10393153at2759"/>
<keyword evidence="2" id="KW-1185">Reference proteome</keyword>
<gene>
    <name evidence="1" type="ORF">NPIL_99021</name>
</gene>
<organism evidence="1 2">
    <name type="scientific">Nephila pilipes</name>
    <name type="common">Giant wood spider</name>
    <name type="synonym">Nephila maculata</name>
    <dbReference type="NCBI Taxonomy" id="299642"/>
    <lineage>
        <taxon>Eukaryota</taxon>
        <taxon>Metazoa</taxon>
        <taxon>Ecdysozoa</taxon>
        <taxon>Arthropoda</taxon>
        <taxon>Chelicerata</taxon>
        <taxon>Arachnida</taxon>
        <taxon>Araneae</taxon>
        <taxon>Araneomorphae</taxon>
        <taxon>Entelegynae</taxon>
        <taxon>Araneoidea</taxon>
        <taxon>Nephilidae</taxon>
        <taxon>Nephila</taxon>
    </lineage>
</organism>
<comment type="caution">
    <text evidence="1">The sequence shown here is derived from an EMBL/GenBank/DDBJ whole genome shotgun (WGS) entry which is preliminary data.</text>
</comment>
<reference evidence="1" key="1">
    <citation type="submission" date="2020-08" db="EMBL/GenBank/DDBJ databases">
        <title>Multicomponent nature underlies the extraordinary mechanical properties of spider dragline silk.</title>
        <authorList>
            <person name="Kono N."/>
            <person name="Nakamura H."/>
            <person name="Mori M."/>
            <person name="Yoshida Y."/>
            <person name="Ohtoshi R."/>
            <person name="Malay A.D."/>
            <person name="Moran D.A.P."/>
            <person name="Tomita M."/>
            <person name="Numata K."/>
            <person name="Arakawa K."/>
        </authorList>
    </citation>
    <scope>NUCLEOTIDE SEQUENCE</scope>
</reference>
<dbReference type="AlphaFoldDB" id="A0A8X6QL30"/>
<proteinExistence type="predicted"/>
<dbReference type="EMBL" id="BMAW01033922">
    <property type="protein sequence ID" value="GFU32474.1"/>
    <property type="molecule type" value="Genomic_DNA"/>
</dbReference>
<sequence length="105" mass="11782">MLEKSICAYLSLEVHENNTAQLRTTHVIYFTEKSSSAFVFILSESARMWLIKRGRSRSRQSSTSSTTTESRTCLALVTSRMTITDCRPMAELSLLGSQISADARK</sequence>